<evidence type="ECO:0000313" key="4">
    <source>
        <dbReference type="Proteomes" id="UP000295021"/>
    </source>
</evidence>
<evidence type="ECO:0000256" key="1">
    <source>
        <dbReference type="SAM" id="MobiDB-lite"/>
    </source>
</evidence>
<evidence type="ECO:0000313" key="5">
    <source>
        <dbReference type="Proteomes" id="UP000542811"/>
    </source>
</evidence>
<comment type="caution">
    <text evidence="3">The sequence shown here is derived from an EMBL/GenBank/DDBJ whole genome shotgun (WGS) entry which is preliminary data.</text>
</comment>
<dbReference type="Proteomes" id="UP000542811">
    <property type="component" value="Unassembled WGS sequence"/>
</dbReference>
<dbReference type="PROSITE" id="PS51318">
    <property type="entry name" value="TAT"/>
    <property type="match status" value="1"/>
</dbReference>
<feature type="region of interest" description="Disordered" evidence="1">
    <location>
        <begin position="36"/>
        <end position="56"/>
    </location>
</feature>
<dbReference type="InterPro" id="IPR006311">
    <property type="entry name" value="TAT_signal"/>
</dbReference>
<proteinExistence type="predicted"/>
<reference evidence="2 5" key="2">
    <citation type="submission" date="2020-08" db="EMBL/GenBank/DDBJ databases">
        <title>Genomic Encyclopedia of Type Strains, Phase III (KMG-III): the genomes of soil and plant-associated and newly described type strains.</title>
        <authorList>
            <person name="Whitman W."/>
        </authorList>
    </citation>
    <scope>NUCLEOTIDE SEQUENCE [LARGE SCALE GENOMIC DNA]</scope>
    <source>
        <strain evidence="2 5">CECT 8280</strain>
    </source>
</reference>
<evidence type="ECO:0000313" key="2">
    <source>
        <dbReference type="EMBL" id="MBB3161380.1"/>
    </source>
</evidence>
<evidence type="ECO:0000313" key="3">
    <source>
        <dbReference type="EMBL" id="TCU14547.1"/>
    </source>
</evidence>
<name>A0AAX2QBG8_9HYPH</name>
<sequence length="56" mass="5766">MPIIQTCRRFLAGAATVGAAGIVGLPESLQAEPLETTSVRLPNGASSASLKRELNT</sequence>
<accession>A0AAX2QBG8</accession>
<organism evidence="3 4">
    <name type="scientific">Rhizobium laguerreae</name>
    <dbReference type="NCBI Taxonomy" id="1076926"/>
    <lineage>
        <taxon>Bacteria</taxon>
        <taxon>Pseudomonadati</taxon>
        <taxon>Pseudomonadota</taxon>
        <taxon>Alphaproteobacteria</taxon>
        <taxon>Hyphomicrobiales</taxon>
        <taxon>Rhizobiaceae</taxon>
        <taxon>Rhizobium/Agrobacterium group</taxon>
        <taxon>Rhizobium</taxon>
    </lineage>
</organism>
<feature type="compositionally biased region" description="Polar residues" evidence="1">
    <location>
        <begin position="36"/>
        <end position="49"/>
    </location>
</feature>
<protein>
    <recommendedName>
        <fullName evidence="6">Twin-arginine translocation signal domain-containing protein</fullName>
    </recommendedName>
</protein>
<dbReference type="Proteomes" id="UP000295021">
    <property type="component" value="Unassembled WGS sequence"/>
</dbReference>
<dbReference type="AlphaFoldDB" id="A0AAX2QBG8"/>
<reference evidence="3 4" key="1">
    <citation type="submission" date="2019-03" db="EMBL/GenBank/DDBJ databases">
        <title>Genomic Encyclopedia of Type Strains, Phase IV (KMG-V): Genome sequencing to study the core and pangenomes of soil and plant-associated prokaryotes.</title>
        <authorList>
            <person name="Whitman W."/>
        </authorList>
    </citation>
    <scope>NUCLEOTIDE SEQUENCE [LARGE SCALE GENOMIC DNA]</scope>
    <source>
        <strain evidence="3 4">FB403</strain>
    </source>
</reference>
<dbReference type="EMBL" id="JACHXX010000002">
    <property type="protein sequence ID" value="MBB3161380.1"/>
    <property type="molecule type" value="Genomic_DNA"/>
</dbReference>
<keyword evidence="5" id="KW-1185">Reference proteome</keyword>
<gene>
    <name evidence="3" type="ORF">EV131_12243</name>
    <name evidence="2" type="ORF">FHS25_001829</name>
</gene>
<evidence type="ECO:0008006" key="6">
    <source>
        <dbReference type="Google" id="ProtNLM"/>
    </source>
</evidence>
<dbReference type="EMBL" id="SMBI01000022">
    <property type="protein sequence ID" value="TCU14547.1"/>
    <property type="molecule type" value="Genomic_DNA"/>
</dbReference>